<protein>
    <recommendedName>
        <fullName evidence="3 4">Ribosome hibernation promoting factor</fullName>
        <shortName evidence="4">HPF</shortName>
    </recommendedName>
</protein>
<reference evidence="6 7" key="1">
    <citation type="submission" date="2013-11" db="EMBL/GenBank/DDBJ databases">
        <title>Metagenomic analysis of a methanogenic consortium involved in long chain n-alkane degradation.</title>
        <authorList>
            <person name="Davidova I.A."/>
            <person name="Callaghan A.V."/>
            <person name="Wawrik B."/>
            <person name="Pruitt S."/>
            <person name="Marks C."/>
            <person name="Duncan K.E."/>
            <person name="Suflita J.M."/>
        </authorList>
    </citation>
    <scope>NUCLEOTIDE SEQUENCE [LARGE SCALE GENOMIC DNA]</scope>
    <source>
        <strain evidence="6 7">SPR</strain>
    </source>
</reference>
<dbReference type="NCBIfam" id="TIGR00741">
    <property type="entry name" value="yfiA"/>
    <property type="match status" value="1"/>
</dbReference>
<dbReference type="RefSeq" id="WP_044350865.1">
    <property type="nucleotide sequence ID" value="NZ_AZAC01000034.1"/>
</dbReference>
<dbReference type="HAMAP" id="MF_00839">
    <property type="entry name" value="HPF"/>
    <property type="match status" value="1"/>
</dbReference>
<accession>A0A0D2HNG9</accession>
<evidence type="ECO:0000256" key="3">
    <source>
        <dbReference type="ARBA" id="ARBA00041148"/>
    </source>
</evidence>
<sequence length="179" mass="20394">MQIQVTFRHTEPSEALKEYAQEKVEKLKKYLDGPVEAVITFTVEKHRHEADVTILASGLKIHGSETTGDLFSSMDLVLDKIEKQVKRYREKLKNLGKGGRKGSERPFKVDVFEAESVVDPEPRIIETTKLTAKPMDVDEAAMQLDLSEDEFLVFINARNEMLNVIYRRADGNFGLIEPQ</sequence>
<dbReference type="InterPro" id="IPR034694">
    <property type="entry name" value="HPF_long/plastid"/>
</dbReference>
<dbReference type="Gene3D" id="3.30.505.50">
    <property type="entry name" value="Sigma 54 modulation/S30EA ribosomal protein, C-terminal domain"/>
    <property type="match status" value="1"/>
</dbReference>
<comment type="similarity">
    <text evidence="4">Belongs to the HPF/YfiA ribosome-associated protein family. Long HPF subfamily.</text>
</comment>
<gene>
    <name evidence="4" type="primary">hpf</name>
    <name evidence="6" type="ORF">X474_20055</name>
</gene>
<dbReference type="Gene3D" id="3.30.160.100">
    <property type="entry name" value="Ribosome hibernation promotion factor-like"/>
    <property type="match status" value="1"/>
</dbReference>
<dbReference type="GO" id="GO:0022627">
    <property type="term" value="C:cytosolic small ribosomal subunit"/>
    <property type="evidence" value="ECO:0007669"/>
    <property type="project" value="TreeGrafter"/>
</dbReference>
<evidence type="ECO:0000259" key="5">
    <source>
        <dbReference type="Pfam" id="PF16321"/>
    </source>
</evidence>
<dbReference type="STRING" id="1429043.X474_20055"/>
<evidence type="ECO:0000256" key="1">
    <source>
        <dbReference type="ARBA" id="ARBA00022845"/>
    </source>
</evidence>
<dbReference type="Pfam" id="PF02482">
    <property type="entry name" value="Ribosomal_S30AE"/>
    <property type="match status" value="1"/>
</dbReference>
<dbReference type="InterPro" id="IPR038416">
    <property type="entry name" value="Ribosom_S30AE_C_sf"/>
</dbReference>
<evidence type="ECO:0000256" key="2">
    <source>
        <dbReference type="ARBA" id="ARBA00038695"/>
    </source>
</evidence>
<comment type="subcellular location">
    <subcellularLocation>
        <location evidence="4">Cytoplasm</location>
    </subcellularLocation>
</comment>
<name>A0A0D2HNG9_9BACT</name>
<dbReference type="EMBL" id="AZAC01000034">
    <property type="protein sequence ID" value="KIX12103.1"/>
    <property type="molecule type" value="Genomic_DNA"/>
</dbReference>
<dbReference type="GO" id="GO:0045900">
    <property type="term" value="P:negative regulation of translational elongation"/>
    <property type="evidence" value="ECO:0007669"/>
    <property type="project" value="TreeGrafter"/>
</dbReference>
<comment type="caution">
    <text evidence="6">The sequence shown here is derived from an EMBL/GenBank/DDBJ whole genome shotgun (WGS) entry which is preliminary data.</text>
</comment>
<dbReference type="GO" id="GO:0043024">
    <property type="term" value="F:ribosomal small subunit binding"/>
    <property type="evidence" value="ECO:0007669"/>
    <property type="project" value="TreeGrafter"/>
</dbReference>
<proteinExistence type="inferred from homology"/>
<dbReference type="AlphaFoldDB" id="A0A0D2HNG9"/>
<dbReference type="PANTHER" id="PTHR33231:SF1">
    <property type="entry name" value="30S RIBOSOMAL PROTEIN"/>
    <property type="match status" value="1"/>
</dbReference>
<evidence type="ECO:0000256" key="4">
    <source>
        <dbReference type="HAMAP-Rule" id="MF_00839"/>
    </source>
</evidence>
<comment type="function">
    <text evidence="4">Required for dimerization of active 70S ribosomes into 100S ribosomes in stationary phase; 100S ribosomes are translationally inactive and sometimes present during exponential growth.</text>
</comment>
<feature type="domain" description="Sigma 54 modulation/S30EA ribosomal protein C-terminal" evidence="5">
    <location>
        <begin position="120"/>
        <end position="175"/>
    </location>
</feature>
<comment type="subunit">
    <text evidence="2">Associates exclusively with 100S ribosomes, which are dimers of 70S ribosomes.</text>
</comment>
<dbReference type="CDD" id="cd00552">
    <property type="entry name" value="RaiA"/>
    <property type="match status" value="1"/>
</dbReference>
<evidence type="ECO:0000313" key="6">
    <source>
        <dbReference type="EMBL" id="KIX12103.1"/>
    </source>
</evidence>
<dbReference type="PANTHER" id="PTHR33231">
    <property type="entry name" value="30S RIBOSOMAL PROTEIN"/>
    <property type="match status" value="1"/>
</dbReference>
<dbReference type="InterPro" id="IPR003489">
    <property type="entry name" value="RHF/RaiA"/>
</dbReference>
<evidence type="ECO:0000313" key="7">
    <source>
        <dbReference type="Proteomes" id="UP000032233"/>
    </source>
</evidence>
<comment type="subunit">
    <text evidence="4">Interacts with 100S ribosomes.</text>
</comment>
<keyword evidence="4" id="KW-0963">Cytoplasm</keyword>
<dbReference type="Proteomes" id="UP000032233">
    <property type="component" value="Unassembled WGS sequence"/>
</dbReference>
<keyword evidence="7" id="KW-1185">Reference proteome</keyword>
<dbReference type="InterPro" id="IPR032528">
    <property type="entry name" value="Ribosom_S30AE_C"/>
</dbReference>
<dbReference type="InterPro" id="IPR050574">
    <property type="entry name" value="HPF/YfiA_ribosome-assoc"/>
</dbReference>
<dbReference type="SUPFAM" id="SSF69754">
    <property type="entry name" value="Ribosome binding protein Y (YfiA homologue)"/>
    <property type="match status" value="1"/>
</dbReference>
<dbReference type="Pfam" id="PF16321">
    <property type="entry name" value="Ribosom_S30AE_C"/>
    <property type="match status" value="1"/>
</dbReference>
<dbReference type="FunCoup" id="A0A0D2HNG9">
    <property type="interactions" value="246"/>
</dbReference>
<dbReference type="InterPro" id="IPR036567">
    <property type="entry name" value="RHF-like"/>
</dbReference>
<keyword evidence="1 4" id="KW-0810">Translation regulation</keyword>
<organism evidence="6 7">
    <name type="scientific">Dethiosulfatarculus sandiegensis</name>
    <dbReference type="NCBI Taxonomy" id="1429043"/>
    <lineage>
        <taxon>Bacteria</taxon>
        <taxon>Pseudomonadati</taxon>
        <taxon>Thermodesulfobacteriota</taxon>
        <taxon>Desulfarculia</taxon>
        <taxon>Desulfarculales</taxon>
        <taxon>Desulfarculaceae</taxon>
        <taxon>Dethiosulfatarculus</taxon>
    </lineage>
</organism>
<dbReference type="OrthoDB" id="9794975at2"/>
<dbReference type="InParanoid" id="A0A0D2HNG9"/>